<dbReference type="AlphaFoldDB" id="A0A9N9TAH9"/>
<evidence type="ECO:0000313" key="13">
    <source>
        <dbReference type="Proteomes" id="UP001153712"/>
    </source>
</evidence>
<feature type="transmembrane region" description="Helical" evidence="11">
    <location>
        <begin position="237"/>
        <end position="253"/>
    </location>
</feature>
<evidence type="ECO:0000256" key="4">
    <source>
        <dbReference type="ARBA" id="ARBA00022676"/>
    </source>
</evidence>
<evidence type="ECO:0000256" key="1">
    <source>
        <dbReference type="ARBA" id="ARBA00004477"/>
    </source>
</evidence>
<reference evidence="12" key="1">
    <citation type="submission" date="2022-01" db="EMBL/GenBank/DDBJ databases">
        <authorList>
            <person name="King R."/>
        </authorList>
    </citation>
    <scope>NUCLEOTIDE SEQUENCE</scope>
</reference>
<evidence type="ECO:0000256" key="7">
    <source>
        <dbReference type="ARBA" id="ARBA00022824"/>
    </source>
</evidence>
<dbReference type="Proteomes" id="UP001153712">
    <property type="component" value="Chromosome 1"/>
</dbReference>
<evidence type="ECO:0000313" key="12">
    <source>
        <dbReference type="EMBL" id="CAG9854309.1"/>
    </source>
</evidence>
<organism evidence="12 13">
    <name type="scientific">Phyllotreta striolata</name>
    <name type="common">Striped flea beetle</name>
    <name type="synonym">Crioceris striolata</name>
    <dbReference type="NCBI Taxonomy" id="444603"/>
    <lineage>
        <taxon>Eukaryota</taxon>
        <taxon>Metazoa</taxon>
        <taxon>Ecdysozoa</taxon>
        <taxon>Arthropoda</taxon>
        <taxon>Hexapoda</taxon>
        <taxon>Insecta</taxon>
        <taxon>Pterygota</taxon>
        <taxon>Neoptera</taxon>
        <taxon>Endopterygota</taxon>
        <taxon>Coleoptera</taxon>
        <taxon>Polyphaga</taxon>
        <taxon>Cucujiformia</taxon>
        <taxon>Chrysomeloidea</taxon>
        <taxon>Chrysomelidae</taxon>
        <taxon>Galerucinae</taxon>
        <taxon>Alticini</taxon>
        <taxon>Phyllotreta</taxon>
    </lineage>
</organism>
<evidence type="ECO:0000256" key="6">
    <source>
        <dbReference type="ARBA" id="ARBA00022692"/>
    </source>
</evidence>
<dbReference type="OrthoDB" id="10066429at2759"/>
<evidence type="ECO:0000256" key="8">
    <source>
        <dbReference type="ARBA" id="ARBA00022989"/>
    </source>
</evidence>
<keyword evidence="8 11" id="KW-1133">Transmembrane helix</keyword>
<keyword evidence="13" id="KW-1185">Reference proteome</keyword>
<keyword evidence="9 11" id="KW-0472">Membrane</keyword>
<comment type="pathway">
    <text evidence="2">Glycolipid biosynthesis; glycosylphosphatidylinositol-anchor biosynthesis.</text>
</comment>
<feature type="transmembrane region" description="Helical" evidence="11">
    <location>
        <begin position="136"/>
        <end position="156"/>
    </location>
</feature>
<feature type="transmembrane region" description="Helical" evidence="11">
    <location>
        <begin position="445"/>
        <end position="464"/>
    </location>
</feature>
<dbReference type="EC" id="2.4.1.-" evidence="11"/>
<accession>A0A9N9TAH9</accession>
<feature type="transmembrane region" description="Helical" evidence="11">
    <location>
        <begin position="12"/>
        <end position="28"/>
    </location>
</feature>
<feature type="transmembrane region" description="Helical" evidence="11">
    <location>
        <begin position="103"/>
        <end position="124"/>
    </location>
</feature>
<dbReference type="EMBL" id="OU900094">
    <property type="protein sequence ID" value="CAG9854309.1"/>
    <property type="molecule type" value="Genomic_DNA"/>
</dbReference>
<dbReference type="PANTHER" id="PTHR22760">
    <property type="entry name" value="GLYCOSYLTRANSFERASE"/>
    <property type="match status" value="1"/>
</dbReference>
<keyword evidence="7 11" id="KW-0256">Endoplasmic reticulum</keyword>
<evidence type="ECO:0000256" key="2">
    <source>
        <dbReference type="ARBA" id="ARBA00004687"/>
    </source>
</evidence>
<feature type="transmembrane region" description="Helical" evidence="11">
    <location>
        <begin position="210"/>
        <end position="231"/>
    </location>
</feature>
<dbReference type="GO" id="GO:0005789">
    <property type="term" value="C:endoplasmic reticulum membrane"/>
    <property type="evidence" value="ECO:0007669"/>
    <property type="project" value="UniProtKB-SubCell"/>
</dbReference>
<dbReference type="Pfam" id="PF03901">
    <property type="entry name" value="Glyco_transf_22"/>
    <property type="match status" value="1"/>
</dbReference>
<evidence type="ECO:0000256" key="5">
    <source>
        <dbReference type="ARBA" id="ARBA00022679"/>
    </source>
</evidence>
<proteinExistence type="inferred from homology"/>
<comment type="similarity">
    <text evidence="10">Belongs to the glycosyltransferase 22 family. PIGZ subfamily.</text>
</comment>
<gene>
    <name evidence="12" type="ORF">PHYEVI_LOCUS772</name>
</gene>
<evidence type="ECO:0000256" key="3">
    <source>
        <dbReference type="ARBA" id="ARBA00022502"/>
    </source>
</evidence>
<keyword evidence="5" id="KW-0808">Transferase</keyword>
<keyword evidence="6 11" id="KW-0812">Transmembrane</keyword>
<dbReference type="GO" id="GO:0006506">
    <property type="term" value="P:GPI anchor biosynthetic process"/>
    <property type="evidence" value="ECO:0007669"/>
    <property type="project" value="UniProtKB-KW"/>
</dbReference>
<name>A0A9N9TAH9_PHYSR</name>
<evidence type="ECO:0000256" key="11">
    <source>
        <dbReference type="RuleBase" id="RU363075"/>
    </source>
</evidence>
<dbReference type="GO" id="GO:0000026">
    <property type="term" value="F:alpha-1,2-mannosyltransferase activity"/>
    <property type="evidence" value="ECO:0007669"/>
    <property type="project" value="TreeGrafter"/>
</dbReference>
<feature type="transmembrane region" description="Helical" evidence="11">
    <location>
        <begin position="265"/>
        <end position="284"/>
    </location>
</feature>
<dbReference type="PANTHER" id="PTHR22760:SF3">
    <property type="entry name" value="GPI MANNOSYLTRANSFERASE 4"/>
    <property type="match status" value="1"/>
</dbReference>
<dbReference type="InterPro" id="IPR005599">
    <property type="entry name" value="GPI_mannosylTrfase"/>
</dbReference>
<evidence type="ECO:0000256" key="9">
    <source>
        <dbReference type="ARBA" id="ARBA00023136"/>
    </source>
</evidence>
<keyword evidence="3" id="KW-0337">GPI-anchor biosynthesis</keyword>
<keyword evidence="4 11" id="KW-0328">Glycosyltransferase</keyword>
<sequence>MMKQCKKTDARSVIYKCQILVRILLVFLPQTGFIHPDEIFQSIEVLAGKILDVQHSPPWEFNVTTPIRSMTIPYFTVGLGYVFLRDCNFLSKWLFNRALLTPYMLLVLPRLLVCIFSFVIDHCLYKLCYNNNEKFYSRLIILNSSYVIIVYGTRTFSNTVELILFSLLLYFVCESLTFSNILLRRKEYVNFRYDRSKSVSDKAKFHKLRLYLVSDSYRNCFVISTITVFGFFNRPTFLAYAVIPIFFWLYRGIGSKSVAPLTFYSRILVFILFSIPSIIINVLFDSFYYGYLTWGEVGVLDVSINNFVFTPLNFVRYNSKLDNLAKHGLHPRFLHVLVNVPLLFNVVGMFALWAIGKYLYLCCLRKLSQLPSVRSIKCLMNLSFVVPLGILSIFPHQEPRFLIPLIVPLVYLHAMSIFPEPDRTLVEAPKVPSVVQTKKKAPNTIFLKIWLFINLLFVILFGFLHQGGVIQATNYLSQRLDTTLSSTEYHIVTSHMYSIPESFFLQPFNRELYLKGKVSSTVEKKVFLYEEGSKDIHLIIKKLKLLVNISNNNSKESKIYLLISGSLEDKLDFESRKTNLKLHLIERFYPHLSFEAFPDFSMYCLDVTKNFYDYRCLPLSLEQYTKWLVSLFSLNLYRVEVKGLYQR</sequence>
<feature type="transmembrane region" description="Helical" evidence="11">
    <location>
        <begin position="162"/>
        <end position="183"/>
    </location>
</feature>
<comment type="subcellular location">
    <subcellularLocation>
        <location evidence="1 11">Endoplasmic reticulum membrane</location>
        <topology evidence="1 11">Multi-pass membrane protein</topology>
    </subcellularLocation>
</comment>
<protein>
    <recommendedName>
        <fullName evidence="11">Mannosyltransferase</fullName>
        <ecNumber evidence="11">2.4.1.-</ecNumber>
    </recommendedName>
</protein>
<evidence type="ECO:0000256" key="10">
    <source>
        <dbReference type="ARBA" id="ARBA00038466"/>
    </source>
</evidence>
<feature type="transmembrane region" description="Helical" evidence="11">
    <location>
        <begin position="333"/>
        <end position="355"/>
    </location>
</feature>